<reference evidence="9" key="1">
    <citation type="submission" date="2021-01" db="EMBL/GenBank/DDBJ databases">
        <authorList>
            <person name="Corre E."/>
            <person name="Pelletier E."/>
            <person name="Niang G."/>
            <person name="Scheremetjew M."/>
            <person name="Finn R."/>
            <person name="Kale V."/>
            <person name="Holt S."/>
            <person name="Cochrane G."/>
            <person name="Meng A."/>
            <person name="Brown T."/>
            <person name="Cohen L."/>
        </authorList>
    </citation>
    <scope>NUCLEOTIDE SEQUENCE</scope>
    <source>
        <strain evidence="9">NIES-2562</strain>
    </source>
</reference>
<dbReference type="Pfam" id="PF04998">
    <property type="entry name" value="RNA_pol_Rpb1_5"/>
    <property type="match status" value="1"/>
</dbReference>
<feature type="compositionally biased region" description="Acidic residues" evidence="7">
    <location>
        <begin position="1"/>
        <end position="16"/>
    </location>
</feature>
<feature type="domain" description="RNA polymerase Rpb1" evidence="8">
    <location>
        <begin position="80"/>
        <end position="257"/>
    </location>
</feature>
<evidence type="ECO:0000256" key="2">
    <source>
        <dbReference type="ARBA" id="ARBA00012418"/>
    </source>
</evidence>
<dbReference type="InterPro" id="IPR007081">
    <property type="entry name" value="RNA_pol_Rpb1_5"/>
</dbReference>
<feature type="region of interest" description="Disordered" evidence="7">
    <location>
        <begin position="1"/>
        <end position="76"/>
    </location>
</feature>
<organism evidence="9">
    <name type="scientific">Palpitomonas bilix</name>
    <dbReference type="NCBI Taxonomy" id="652834"/>
    <lineage>
        <taxon>Eukaryota</taxon>
        <taxon>Eukaryota incertae sedis</taxon>
    </lineage>
</organism>
<dbReference type="InterPro" id="IPR045867">
    <property type="entry name" value="DNA-dir_RpoC_beta_prime"/>
</dbReference>
<accession>A0A7S3DLZ2</accession>
<feature type="compositionally biased region" description="Basic and acidic residues" evidence="7">
    <location>
        <begin position="17"/>
        <end position="27"/>
    </location>
</feature>
<dbReference type="EMBL" id="HBIB01035371">
    <property type="protein sequence ID" value="CAE0260653.1"/>
    <property type="molecule type" value="Transcribed_RNA"/>
</dbReference>
<protein>
    <recommendedName>
        <fullName evidence="2">DNA-directed RNA polymerase</fullName>
        <ecNumber evidence="2">2.7.7.6</ecNumber>
    </recommendedName>
</protein>
<evidence type="ECO:0000256" key="7">
    <source>
        <dbReference type="SAM" id="MobiDB-lite"/>
    </source>
</evidence>
<dbReference type="EC" id="2.7.7.6" evidence="2"/>
<evidence type="ECO:0000313" key="9">
    <source>
        <dbReference type="EMBL" id="CAE0260653.1"/>
    </source>
</evidence>
<proteinExistence type="inferred from homology"/>
<feature type="compositionally biased region" description="Acidic residues" evidence="7">
    <location>
        <begin position="56"/>
        <end position="67"/>
    </location>
</feature>
<dbReference type="GO" id="GO:0006351">
    <property type="term" value="P:DNA-templated transcription"/>
    <property type="evidence" value="ECO:0007669"/>
    <property type="project" value="InterPro"/>
</dbReference>
<gene>
    <name evidence="9" type="ORF">PBIL07802_LOCUS22935</name>
</gene>
<evidence type="ECO:0000256" key="3">
    <source>
        <dbReference type="ARBA" id="ARBA00022478"/>
    </source>
</evidence>
<dbReference type="GO" id="GO:0005736">
    <property type="term" value="C:RNA polymerase I complex"/>
    <property type="evidence" value="ECO:0007669"/>
    <property type="project" value="TreeGrafter"/>
</dbReference>
<dbReference type="PANTHER" id="PTHR19376">
    <property type="entry name" value="DNA-DIRECTED RNA POLYMERASE"/>
    <property type="match status" value="1"/>
</dbReference>
<dbReference type="PANTHER" id="PTHR19376:SF11">
    <property type="entry name" value="DNA-DIRECTED RNA POLYMERASE I SUBUNIT RPA1"/>
    <property type="match status" value="1"/>
</dbReference>
<dbReference type="Gene3D" id="1.10.150.390">
    <property type="match status" value="1"/>
</dbReference>
<keyword evidence="3" id="KW-0240">DNA-directed RNA polymerase</keyword>
<keyword evidence="4" id="KW-0808">Transferase</keyword>
<evidence type="ECO:0000256" key="6">
    <source>
        <dbReference type="ARBA" id="ARBA00023163"/>
    </source>
</evidence>
<sequence>MDEEDEVAVNDGEEDTFMAKEKERHQDQTSYEEADDEEKAADEDEGGETKSGAVEDNADEDDEDDEVVVAPAPKKAPAKKAKATKVTKTKLVDDELLDDIEWREEKNYSSLHVAVTVPMDICAKRLLMVGLAEDAAKSTVVRATEGIANCYLMEGDGGTGAPGSAFAVQTEGVNFSDLFDFADVVNLDYVMSNHIYLILHRYGVEAARSAITREIKNVFGAYGIGVDGRHLSLLADYMTFNGDYRACNRIGMDYCSSPFQKMSFETTLQFLKKSLIGGEGETLSSPSANLVLGQPFKLGTGMMDVYHRN</sequence>
<dbReference type="AlphaFoldDB" id="A0A7S3DLZ2"/>
<evidence type="ECO:0000256" key="5">
    <source>
        <dbReference type="ARBA" id="ARBA00022695"/>
    </source>
</evidence>
<evidence type="ECO:0000259" key="8">
    <source>
        <dbReference type="Pfam" id="PF04998"/>
    </source>
</evidence>
<keyword evidence="5" id="KW-0548">Nucleotidyltransferase</keyword>
<evidence type="ECO:0000256" key="1">
    <source>
        <dbReference type="ARBA" id="ARBA00006460"/>
    </source>
</evidence>
<keyword evidence="6" id="KW-0804">Transcription</keyword>
<dbReference type="GO" id="GO:0003899">
    <property type="term" value="F:DNA-directed RNA polymerase activity"/>
    <property type="evidence" value="ECO:0007669"/>
    <property type="project" value="UniProtKB-EC"/>
</dbReference>
<evidence type="ECO:0000256" key="4">
    <source>
        <dbReference type="ARBA" id="ARBA00022679"/>
    </source>
</evidence>
<name>A0A7S3DLZ2_9EUKA</name>
<feature type="compositionally biased region" description="Acidic residues" evidence="7">
    <location>
        <begin position="30"/>
        <end position="46"/>
    </location>
</feature>
<dbReference type="GO" id="GO:0003677">
    <property type="term" value="F:DNA binding"/>
    <property type="evidence" value="ECO:0007669"/>
    <property type="project" value="InterPro"/>
</dbReference>
<dbReference type="SUPFAM" id="SSF64484">
    <property type="entry name" value="beta and beta-prime subunits of DNA dependent RNA-polymerase"/>
    <property type="match status" value="1"/>
</dbReference>
<comment type="similarity">
    <text evidence="1">Belongs to the RNA polymerase beta' chain family.</text>
</comment>